<dbReference type="PROSITE" id="PS00108">
    <property type="entry name" value="PROTEIN_KINASE_ST"/>
    <property type="match status" value="1"/>
</dbReference>
<dbReference type="AlphaFoldDB" id="A0AAD9D6Z0"/>
<accession>A0AAD9D6Z0</accession>
<dbReference type="Gene3D" id="3.30.200.20">
    <property type="entry name" value="Phosphorylase Kinase, domain 1"/>
    <property type="match status" value="1"/>
</dbReference>
<protein>
    <submittedName>
        <fullName evidence="2">Serine/threonine-protein kinase</fullName>
        <ecNumber evidence="2">2.7.11.-</ecNumber>
    </submittedName>
</protein>
<dbReference type="GO" id="GO:0004674">
    <property type="term" value="F:protein serine/threonine kinase activity"/>
    <property type="evidence" value="ECO:0007669"/>
    <property type="project" value="TreeGrafter"/>
</dbReference>
<reference evidence="2" key="1">
    <citation type="submission" date="2023-06" db="EMBL/GenBank/DDBJ databases">
        <title>Survivors Of The Sea: Transcriptome response of Skeletonema marinoi to long-term dormancy.</title>
        <authorList>
            <person name="Pinder M.I.M."/>
            <person name="Kourtchenko O."/>
            <person name="Robertson E.K."/>
            <person name="Larsson T."/>
            <person name="Maumus F."/>
            <person name="Osuna-Cruz C.M."/>
            <person name="Vancaester E."/>
            <person name="Stenow R."/>
            <person name="Vandepoele K."/>
            <person name="Ploug H."/>
            <person name="Bruchert V."/>
            <person name="Godhe A."/>
            <person name="Topel M."/>
        </authorList>
    </citation>
    <scope>NUCLEOTIDE SEQUENCE</scope>
    <source>
        <strain evidence="2">R05AC</strain>
    </source>
</reference>
<dbReference type="InterPro" id="IPR000719">
    <property type="entry name" value="Prot_kinase_dom"/>
</dbReference>
<dbReference type="EC" id="2.7.11.-" evidence="2"/>
<dbReference type="GO" id="GO:0005524">
    <property type="term" value="F:ATP binding"/>
    <property type="evidence" value="ECO:0007669"/>
    <property type="project" value="InterPro"/>
</dbReference>
<feature type="domain" description="Protein kinase" evidence="1">
    <location>
        <begin position="22"/>
        <end position="279"/>
    </location>
</feature>
<dbReference type="GO" id="GO:0044773">
    <property type="term" value="P:mitotic DNA damage checkpoint signaling"/>
    <property type="evidence" value="ECO:0007669"/>
    <property type="project" value="TreeGrafter"/>
</dbReference>
<dbReference type="PANTHER" id="PTHR44167">
    <property type="entry name" value="OVARIAN-SPECIFIC SERINE/THREONINE-PROTEIN KINASE LOK-RELATED"/>
    <property type="match status" value="1"/>
</dbReference>
<sequence>MTTASTTATVPRDWPQEAENEFERIRVLGAGAFGEVFLAKRRHETETETNNHDNPSDDAHEEEFVAIKGVSIETDKEGRTAAREIAILQEMNHPNIIRLVRNYEPASSTARGRYLALSFVQGKDVGELLEERGALAVSLAQLIARHLISAVAYLHVRGVMHRDLKPDNIMVKGWVDDFMWADEETIQEAVDSGKFSAILVDFGFSRATRKEDYVATEREGIGTSNLSSIPAMNKNSIIGSSNSNISRGSRLQNSTRASRRVFRTMSAVGTAFFAAPDRS</sequence>
<keyword evidence="2" id="KW-0418">Kinase</keyword>
<evidence type="ECO:0000313" key="2">
    <source>
        <dbReference type="EMBL" id="KAK1735164.1"/>
    </source>
</evidence>
<organism evidence="2 3">
    <name type="scientific">Skeletonema marinoi</name>
    <dbReference type="NCBI Taxonomy" id="267567"/>
    <lineage>
        <taxon>Eukaryota</taxon>
        <taxon>Sar</taxon>
        <taxon>Stramenopiles</taxon>
        <taxon>Ochrophyta</taxon>
        <taxon>Bacillariophyta</taxon>
        <taxon>Coscinodiscophyceae</taxon>
        <taxon>Thalassiosirophycidae</taxon>
        <taxon>Thalassiosirales</taxon>
        <taxon>Skeletonemataceae</taxon>
        <taxon>Skeletonema</taxon>
        <taxon>Skeletonema marinoi-dohrnii complex</taxon>
    </lineage>
</organism>
<dbReference type="CDD" id="cd00180">
    <property type="entry name" value="PKc"/>
    <property type="match status" value="1"/>
</dbReference>
<dbReference type="InterPro" id="IPR008271">
    <property type="entry name" value="Ser/Thr_kinase_AS"/>
</dbReference>
<dbReference type="GO" id="GO:0005634">
    <property type="term" value="C:nucleus"/>
    <property type="evidence" value="ECO:0007669"/>
    <property type="project" value="TreeGrafter"/>
</dbReference>
<proteinExistence type="predicted"/>
<keyword evidence="2" id="KW-0808">Transferase</keyword>
<evidence type="ECO:0000313" key="3">
    <source>
        <dbReference type="Proteomes" id="UP001224775"/>
    </source>
</evidence>
<name>A0AAD9D6Z0_9STRA</name>
<dbReference type="SMART" id="SM00220">
    <property type="entry name" value="S_TKc"/>
    <property type="match status" value="1"/>
</dbReference>
<dbReference type="Pfam" id="PF00069">
    <property type="entry name" value="Pkinase"/>
    <property type="match status" value="1"/>
</dbReference>
<dbReference type="EMBL" id="JATAAI010000035">
    <property type="protein sequence ID" value="KAK1735164.1"/>
    <property type="molecule type" value="Genomic_DNA"/>
</dbReference>
<comment type="caution">
    <text evidence="2">The sequence shown here is derived from an EMBL/GenBank/DDBJ whole genome shotgun (WGS) entry which is preliminary data.</text>
</comment>
<dbReference type="SUPFAM" id="SSF56112">
    <property type="entry name" value="Protein kinase-like (PK-like)"/>
    <property type="match status" value="1"/>
</dbReference>
<dbReference type="InterPro" id="IPR011009">
    <property type="entry name" value="Kinase-like_dom_sf"/>
</dbReference>
<dbReference type="PANTHER" id="PTHR44167:SF30">
    <property type="entry name" value="PHOSPHORYLASE KINASE"/>
    <property type="match status" value="1"/>
</dbReference>
<keyword evidence="3" id="KW-1185">Reference proteome</keyword>
<dbReference type="Gene3D" id="1.10.510.10">
    <property type="entry name" value="Transferase(Phosphotransferase) domain 1"/>
    <property type="match status" value="1"/>
</dbReference>
<dbReference type="PROSITE" id="PS50011">
    <property type="entry name" value="PROTEIN_KINASE_DOM"/>
    <property type="match status" value="1"/>
</dbReference>
<evidence type="ECO:0000259" key="1">
    <source>
        <dbReference type="PROSITE" id="PS50011"/>
    </source>
</evidence>
<dbReference type="Proteomes" id="UP001224775">
    <property type="component" value="Unassembled WGS sequence"/>
</dbReference>
<gene>
    <name evidence="2" type="ORF">QTG54_014230</name>
</gene>